<feature type="signal peptide" evidence="7">
    <location>
        <begin position="1"/>
        <end position="24"/>
    </location>
</feature>
<evidence type="ECO:0000259" key="8">
    <source>
        <dbReference type="Pfam" id="PF00746"/>
    </source>
</evidence>
<keyword evidence="4" id="KW-0572">Peptidoglycan-anchor</keyword>
<evidence type="ECO:0000256" key="3">
    <source>
        <dbReference type="ARBA" id="ARBA00022729"/>
    </source>
</evidence>
<sequence>MTHRTTSRALAALATAALATTALAVPAGAAPVPDDEATLVVVPLDDRPANVYFPQMTAATADVATLFPPDELIGTFTTPGDGDAVGQWLLEQDDADGYVVSVSMLAYGGLIASRTGVAATAEEARERVSVLRELREQNPGTPIFVYDTIQRLALSALGENAELYYTLIQQWAILTDRVENLGHEELRADLEAIRAQIPDDVLADYVAARERNHQINRMLVEWAAEGVVDHLVLAQDDAAPHGLHRAEREELRALVAELGVQDVVQIFPGADEVDATLVSRFVQQRNGTSPTVAVEYSGIPGADWVAPFEDTTYEENIERHVVAAGGTVVTQDPDIRLMVNTPTAEGGDRAADLDAFVARVAELQAAGEDVIVLDALEVNRAERALTDRLEESVELASLLAYSAWNTAGNALGIATGHGFARWSYLESLPADVTAEEALEQAQVHVSYLLHRFVLDDRWKNDVQPAAYAAAQAGGWNVFGLTDEQAVVMEAFVAERLVPLTEEFHATHFAGRDVVVLPGVDGVSATIGDLVSTHVALPWPRLFETELEPVVALALPAPADPPAEVPTDEPTAGPEPSEEPTEEPATAEPAPAEPGPTAGAPASGAGPDRLPATGAALAPAAGVVGVLLLAGAVLLAVRRRALA</sequence>
<keyword evidence="1" id="KW-0134">Cell wall</keyword>
<gene>
    <name evidence="9" type="ORF">FE251_11245</name>
</gene>
<evidence type="ECO:0000313" key="10">
    <source>
        <dbReference type="Proteomes" id="UP000313948"/>
    </source>
</evidence>
<feature type="compositionally biased region" description="Low complexity" evidence="5">
    <location>
        <begin position="582"/>
        <end position="610"/>
    </location>
</feature>
<dbReference type="RefSeq" id="WP_139948810.1">
    <property type="nucleotide sequence ID" value="NZ_CP040899.1"/>
</dbReference>
<protein>
    <submittedName>
        <fullName evidence="9">DUF4127 family protein</fullName>
    </submittedName>
</protein>
<dbReference type="NCBIfam" id="TIGR01167">
    <property type="entry name" value="LPXTG_anchor"/>
    <property type="match status" value="1"/>
</dbReference>
<feature type="chain" id="PRO_5046051354" evidence="7">
    <location>
        <begin position="25"/>
        <end position="642"/>
    </location>
</feature>
<evidence type="ECO:0000256" key="4">
    <source>
        <dbReference type="ARBA" id="ARBA00023088"/>
    </source>
</evidence>
<feature type="domain" description="Gram-positive cocci surface proteins LPxTG" evidence="8">
    <location>
        <begin position="607"/>
        <end position="639"/>
    </location>
</feature>
<evidence type="ECO:0000256" key="1">
    <source>
        <dbReference type="ARBA" id="ARBA00022512"/>
    </source>
</evidence>
<reference evidence="9 10" key="1">
    <citation type="submission" date="2019-05" db="EMBL/GenBank/DDBJ databases">
        <title>Georgenia *** sp. nov., and Georgenia *** sp. nov., isolated from the intestinal contents of plateau pika (Ochotona curzoniae) in the Qinghai-Tibet plateau of China.</title>
        <authorList>
            <person name="Tian Z."/>
        </authorList>
    </citation>
    <scope>NUCLEOTIDE SEQUENCE [LARGE SCALE GENOMIC DNA]</scope>
    <source>
        <strain evidence="9 10">Z294</strain>
    </source>
</reference>
<keyword evidence="10" id="KW-1185">Reference proteome</keyword>
<keyword evidence="2" id="KW-0964">Secreted</keyword>
<name>A0ABX5VSW3_9MICO</name>
<organism evidence="9 10">
    <name type="scientific">Georgenia wutianyii</name>
    <dbReference type="NCBI Taxonomy" id="2585135"/>
    <lineage>
        <taxon>Bacteria</taxon>
        <taxon>Bacillati</taxon>
        <taxon>Actinomycetota</taxon>
        <taxon>Actinomycetes</taxon>
        <taxon>Micrococcales</taxon>
        <taxon>Bogoriellaceae</taxon>
        <taxon>Georgenia</taxon>
    </lineage>
</organism>
<keyword evidence="6" id="KW-0472">Membrane</keyword>
<dbReference type="Proteomes" id="UP000313948">
    <property type="component" value="Chromosome"/>
</dbReference>
<feature type="region of interest" description="Disordered" evidence="5">
    <location>
        <begin position="556"/>
        <end position="610"/>
    </location>
</feature>
<feature type="transmembrane region" description="Helical" evidence="6">
    <location>
        <begin position="615"/>
        <end position="636"/>
    </location>
</feature>
<dbReference type="Pfam" id="PF13552">
    <property type="entry name" value="DUF4127"/>
    <property type="match status" value="1"/>
</dbReference>
<evidence type="ECO:0000256" key="7">
    <source>
        <dbReference type="SAM" id="SignalP"/>
    </source>
</evidence>
<proteinExistence type="predicted"/>
<dbReference type="InterPro" id="IPR019931">
    <property type="entry name" value="LPXTG_anchor"/>
</dbReference>
<dbReference type="Pfam" id="PF00746">
    <property type="entry name" value="Gram_pos_anchor"/>
    <property type="match status" value="1"/>
</dbReference>
<evidence type="ECO:0000256" key="2">
    <source>
        <dbReference type="ARBA" id="ARBA00022525"/>
    </source>
</evidence>
<keyword evidence="6" id="KW-0812">Transmembrane</keyword>
<evidence type="ECO:0000256" key="6">
    <source>
        <dbReference type="SAM" id="Phobius"/>
    </source>
</evidence>
<dbReference type="InterPro" id="IPR025394">
    <property type="entry name" value="DUF4127"/>
</dbReference>
<dbReference type="EMBL" id="CP040899">
    <property type="protein sequence ID" value="QDB79885.1"/>
    <property type="molecule type" value="Genomic_DNA"/>
</dbReference>
<evidence type="ECO:0000256" key="5">
    <source>
        <dbReference type="SAM" id="MobiDB-lite"/>
    </source>
</evidence>
<keyword evidence="3 7" id="KW-0732">Signal</keyword>
<evidence type="ECO:0000313" key="9">
    <source>
        <dbReference type="EMBL" id="QDB79885.1"/>
    </source>
</evidence>
<accession>A0ABX5VSW3</accession>
<keyword evidence="6" id="KW-1133">Transmembrane helix</keyword>